<feature type="transmembrane region" description="Helical" evidence="17">
    <location>
        <begin position="256"/>
        <end position="277"/>
    </location>
</feature>
<evidence type="ECO:0000313" key="20">
    <source>
        <dbReference type="EMBL" id="AID15799.1"/>
    </source>
</evidence>
<dbReference type="EMBL" id="KJ636050">
    <property type="protein sequence ID" value="AID15799.1"/>
    <property type="molecule type" value="Genomic_DNA"/>
</dbReference>
<feature type="transmembrane region" description="Helical" evidence="17">
    <location>
        <begin position="284"/>
        <end position="303"/>
    </location>
</feature>
<feature type="transmembrane region" description="Helical" evidence="17">
    <location>
        <begin position="223"/>
        <end position="244"/>
    </location>
</feature>
<feature type="transmembrane region" description="Helical" evidence="17">
    <location>
        <begin position="309"/>
        <end position="330"/>
    </location>
</feature>
<dbReference type="CTD" id="4538"/>
<feature type="transmembrane region" description="Helical" evidence="17">
    <location>
        <begin position="21"/>
        <end position="42"/>
    </location>
</feature>
<feature type="transmembrane region" description="Helical" evidence="17">
    <location>
        <begin position="351"/>
        <end position="373"/>
    </location>
</feature>
<evidence type="ECO:0000256" key="9">
    <source>
        <dbReference type="ARBA" id="ARBA00022982"/>
    </source>
</evidence>
<comment type="catalytic activity">
    <reaction evidence="16 17">
        <text>a ubiquinone + NADH + 5 H(+)(in) = a ubiquinol + NAD(+) + 4 H(+)(out)</text>
        <dbReference type="Rhea" id="RHEA:29091"/>
        <dbReference type="Rhea" id="RHEA-COMP:9565"/>
        <dbReference type="Rhea" id="RHEA-COMP:9566"/>
        <dbReference type="ChEBI" id="CHEBI:15378"/>
        <dbReference type="ChEBI" id="CHEBI:16389"/>
        <dbReference type="ChEBI" id="CHEBI:17976"/>
        <dbReference type="ChEBI" id="CHEBI:57540"/>
        <dbReference type="ChEBI" id="CHEBI:57945"/>
        <dbReference type="EC" id="7.1.1.2"/>
    </reaction>
</comment>
<dbReference type="InterPro" id="IPR010227">
    <property type="entry name" value="NADH_Q_OxRdtase_chainM/4"/>
</dbReference>
<feature type="transmembrane region" description="Helical" evidence="17">
    <location>
        <begin position="54"/>
        <end position="73"/>
    </location>
</feature>
<geneLocation type="mitochondrion" evidence="20"/>
<evidence type="ECO:0000259" key="18">
    <source>
        <dbReference type="Pfam" id="PF00361"/>
    </source>
</evidence>
<dbReference type="InterPro" id="IPR003918">
    <property type="entry name" value="NADH_UbQ_OxRdtase"/>
</dbReference>
<dbReference type="GO" id="GO:0042773">
    <property type="term" value="P:ATP synthesis coupled electron transport"/>
    <property type="evidence" value="ECO:0007669"/>
    <property type="project" value="InterPro"/>
</dbReference>
<protein>
    <recommendedName>
        <fullName evidence="4 17">NADH-ubiquinone oxidoreductase chain 4</fullName>
        <ecNumber evidence="3 17">7.1.1.2</ecNumber>
    </recommendedName>
</protein>
<feature type="transmembrane region" description="Helical" evidence="17">
    <location>
        <begin position="94"/>
        <end position="110"/>
    </location>
</feature>
<dbReference type="AlphaFoldDB" id="A0A0U1WLG3"/>
<keyword evidence="13 17" id="KW-0496">Mitochondrion</keyword>
<sequence length="459" mass="51523">MLKIIIPTTMLIPLTWLSKPNMIWINSTAYSLLISLISLMYLNQFGDNSLNFSLLFFSDSLSAPLLILTTWLLPLMIMASQSHLSKEALTRKKLYITMLILLQLFLIMTFTATELIMFYILFEATLVPTLIIITRWGSQTERLNAGLYFLFYTLVGSLPLLVALLYIQSTTGSLNFLIIQYWAKPISTTWSNIFLWLACMMAFLVKMPLYGLHLWLPKAHVEAPIAGSMVLAAILLKLGGYGMMRITVMLSPATGQMAYPFMMLSLWGMIMTSSICLRQTDLKSLIAYSSVSHMALVIVAVLIQTPWSYMGATALMIAHGLTSSMLFCLANSNYERVHSRTMILARGLQTILPLMAAWWLLASLANLALPPTINLVGELFIVVASFSWSNMTIILMGMNIIITALYSLYMLITTQRGKYTHHIKSIKPSFTRENALMALHLLPLLLLSLNPMVVLGPIY</sequence>
<dbReference type="GeneID" id="19908858"/>
<evidence type="ECO:0000256" key="1">
    <source>
        <dbReference type="ARBA" id="ARBA00004225"/>
    </source>
</evidence>
<evidence type="ECO:0000256" key="16">
    <source>
        <dbReference type="ARBA" id="ARBA00049551"/>
    </source>
</evidence>
<feature type="transmembrane region" description="Helical" evidence="17">
    <location>
        <begin position="435"/>
        <end position="458"/>
    </location>
</feature>
<keyword evidence="11 17" id="KW-0520">NAD</keyword>
<dbReference type="InterPro" id="IPR001750">
    <property type="entry name" value="ND/Mrp_TM"/>
</dbReference>
<dbReference type="Pfam" id="PF01059">
    <property type="entry name" value="Oxidored_q5_N"/>
    <property type="match status" value="1"/>
</dbReference>
<gene>
    <name evidence="20" type="primary">ND4</name>
</gene>
<evidence type="ECO:0000256" key="12">
    <source>
        <dbReference type="ARBA" id="ARBA00023075"/>
    </source>
</evidence>
<feature type="domain" description="NADH:quinone oxidoreductase/Mrp antiporter transmembrane" evidence="18">
    <location>
        <begin position="112"/>
        <end position="401"/>
    </location>
</feature>
<evidence type="ECO:0000256" key="7">
    <source>
        <dbReference type="ARBA" id="ARBA00022692"/>
    </source>
</evidence>
<keyword evidence="8" id="KW-1278">Translocase</keyword>
<keyword evidence="5 17" id="KW-0813">Transport</keyword>
<keyword evidence="14 17" id="KW-0472">Membrane</keyword>
<keyword evidence="7 17" id="KW-0812">Transmembrane</keyword>
<dbReference type="RefSeq" id="YP_009048753.1">
    <property type="nucleotide sequence ID" value="NC_024569.1"/>
</dbReference>
<dbReference type="GO" id="GO:0003954">
    <property type="term" value="F:NADH dehydrogenase activity"/>
    <property type="evidence" value="ECO:0007669"/>
    <property type="project" value="TreeGrafter"/>
</dbReference>
<dbReference type="NCBIfam" id="TIGR01972">
    <property type="entry name" value="NDH_I_M"/>
    <property type="match status" value="1"/>
</dbReference>
<organism evidence="20">
    <name type="scientific">Prionodon pardicolor</name>
    <name type="common">Spotted linsang</name>
    <dbReference type="NCBI Taxonomy" id="205655"/>
    <lineage>
        <taxon>Eukaryota</taxon>
        <taxon>Metazoa</taxon>
        <taxon>Chordata</taxon>
        <taxon>Craniata</taxon>
        <taxon>Vertebrata</taxon>
        <taxon>Euteleostomi</taxon>
        <taxon>Mammalia</taxon>
        <taxon>Eutheria</taxon>
        <taxon>Laurasiatheria</taxon>
        <taxon>Carnivora</taxon>
        <taxon>Feliformia</taxon>
        <taxon>Viverridae</taxon>
        <taxon>Prionodontinae</taxon>
        <taxon>Prionodon</taxon>
    </lineage>
</organism>
<comment type="similarity">
    <text evidence="2 17">Belongs to the complex I subunit 4 family.</text>
</comment>
<proteinExistence type="inferred from homology"/>
<dbReference type="GO" id="GO:0031966">
    <property type="term" value="C:mitochondrial membrane"/>
    <property type="evidence" value="ECO:0007669"/>
    <property type="project" value="UniProtKB-SubCell"/>
</dbReference>
<keyword evidence="6 17" id="KW-0679">Respiratory chain</keyword>
<evidence type="ECO:0000256" key="15">
    <source>
        <dbReference type="ARBA" id="ARBA00024313"/>
    </source>
</evidence>
<evidence type="ECO:0000256" key="4">
    <source>
        <dbReference type="ARBA" id="ARBA00021006"/>
    </source>
</evidence>
<reference evidence="20" key="1">
    <citation type="journal article" date="2014" name="Mitochondrial DNA">
        <title>The complete mitochondrial genome of the Spotted Linsang, Prionodon pardicolor, the first representative from the family Prionodontidae (Mammalia, Carnivora).</title>
        <authorList>
            <person name="Hassanin A."/>
            <person name="Veron G."/>
        </authorList>
    </citation>
    <scope>NUCLEOTIDE SEQUENCE</scope>
    <source>
        <strain evidence="20">TC108</strain>
    </source>
</reference>
<evidence type="ECO:0000256" key="3">
    <source>
        <dbReference type="ARBA" id="ARBA00012944"/>
    </source>
</evidence>
<dbReference type="GO" id="GO:0048039">
    <property type="term" value="F:ubiquinone binding"/>
    <property type="evidence" value="ECO:0007669"/>
    <property type="project" value="TreeGrafter"/>
</dbReference>
<dbReference type="PANTHER" id="PTHR43507:SF20">
    <property type="entry name" value="NADH-UBIQUINONE OXIDOREDUCTASE CHAIN 4"/>
    <property type="match status" value="1"/>
</dbReference>
<dbReference type="EC" id="7.1.1.2" evidence="3 17"/>
<keyword evidence="10 17" id="KW-1133">Transmembrane helix</keyword>
<dbReference type="GO" id="GO:0015990">
    <property type="term" value="P:electron transport coupled proton transport"/>
    <property type="evidence" value="ECO:0007669"/>
    <property type="project" value="TreeGrafter"/>
</dbReference>
<evidence type="ECO:0000256" key="14">
    <source>
        <dbReference type="ARBA" id="ARBA00023136"/>
    </source>
</evidence>
<dbReference type="Pfam" id="PF00361">
    <property type="entry name" value="Proton_antipo_M"/>
    <property type="match status" value="1"/>
</dbReference>
<accession>A0A0U1WLG3</accession>
<dbReference type="PANTHER" id="PTHR43507">
    <property type="entry name" value="NADH-UBIQUINONE OXIDOREDUCTASE CHAIN 4"/>
    <property type="match status" value="1"/>
</dbReference>
<keyword evidence="12 17" id="KW-0830">Ubiquinone</keyword>
<feature type="transmembrane region" description="Helical" evidence="17">
    <location>
        <begin position="393"/>
        <end position="414"/>
    </location>
</feature>
<dbReference type="GO" id="GO:0008137">
    <property type="term" value="F:NADH dehydrogenase (ubiquinone) activity"/>
    <property type="evidence" value="ECO:0007669"/>
    <property type="project" value="UniProtKB-UniRule"/>
</dbReference>
<evidence type="ECO:0000256" key="2">
    <source>
        <dbReference type="ARBA" id="ARBA00009025"/>
    </source>
</evidence>
<evidence type="ECO:0000256" key="6">
    <source>
        <dbReference type="ARBA" id="ARBA00022660"/>
    </source>
</evidence>
<comment type="subcellular location">
    <subcellularLocation>
        <location evidence="1 17">Mitochondrion membrane</location>
        <topology evidence="1 17">Multi-pass membrane protein</topology>
    </subcellularLocation>
</comment>
<keyword evidence="9 17" id="KW-0249">Electron transport</keyword>
<feature type="transmembrane region" description="Helical" evidence="17">
    <location>
        <begin position="193"/>
        <end position="216"/>
    </location>
</feature>
<feature type="transmembrane region" description="Helical" evidence="17">
    <location>
        <begin position="145"/>
        <end position="167"/>
    </location>
</feature>
<evidence type="ECO:0000256" key="13">
    <source>
        <dbReference type="ARBA" id="ARBA00023128"/>
    </source>
</evidence>
<evidence type="ECO:0000256" key="17">
    <source>
        <dbReference type="RuleBase" id="RU003297"/>
    </source>
</evidence>
<evidence type="ECO:0000259" key="19">
    <source>
        <dbReference type="Pfam" id="PF01059"/>
    </source>
</evidence>
<name>A0A0U1WLG3_PRIPR</name>
<dbReference type="PRINTS" id="PR01437">
    <property type="entry name" value="NUOXDRDTASE4"/>
</dbReference>
<feature type="transmembrane region" description="Helical" evidence="17">
    <location>
        <begin position="116"/>
        <end position="133"/>
    </location>
</feature>
<feature type="domain" description="NADH:ubiquinone oxidoreductase chain 4 N-terminal" evidence="19">
    <location>
        <begin position="1"/>
        <end position="109"/>
    </location>
</feature>
<evidence type="ECO:0000256" key="11">
    <source>
        <dbReference type="ARBA" id="ARBA00023027"/>
    </source>
</evidence>
<evidence type="ECO:0000256" key="10">
    <source>
        <dbReference type="ARBA" id="ARBA00022989"/>
    </source>
</evidence>
<comment type="function">
    <text evidence="15 17">Core subunit of the mitochondrial membrane respiratory chain NADH dehydrogenase (Complex I) which catalyzes electron transfer from NADH through the respiratory chain, using ubiquinone as an electron acceptor. Essential for the catalytic activity and assembly of complex I.</text>
</comment>
<dbReference type="InterPro" id="IPR000260">
    <property type="entry name" value="NADH4_N"/>
</dbReference>
<evidence type="ECO:0000256" key="5">
    <source>
        <dbReference type="ARBA" id="ARBA00022448"/>
    </source>
</evidence>
<evidence type="ECO:0000256" key="8">
    <source>
        <dbReference type="ARBA" id="ARBA00022967"/>
    </source>
</evidence>